<gene>
    <name evidence="1" type="ORF">LEP1GSC125_1541</name>
</gene>
<dbReference type="AlphaFoldDB" id="A0AA87MKZ2"/>
<evidence type="ECO:0000313" key="1">
    <source>
        <dbReference type="EMBL" id="EKR98103.1"/>
    </source>
</evidence>
<organism evidence="1 2">
    <name type="scientific">Leptospira mayottensis 200901122</name>
    <dbReference type="NCBI Taxonomy" id="1193010"/>
    <lineage>
        <taxon>Bacteria</taxon>
        <taxon>Pseudomonadati</taxon>
        <taxon>Spirochaetota</taxon>
        <taxon>Spirochaetia</taxon>
        <taxon>Leptospirales</taxon>
        <taxon>Leptospiraceae</taxon>
        <taxon>Leptospira</taxon>
    </lineage>
</organism>
<proteinExistence type="predicted"/>
<reference evidence="1 2" key="1">
    <citation type="journal article" date="2014" name="Int. J. Syst. Evol. Microbiol.">
        <title>Leptospira mayottensis sp. nov., a pathogenic species of the genus Leptospira isolated from humans.</title>
        <authorList>
            <person name="Bourhy P."/>
            <person name="Collet L."/>
            <person name="Brisse S."/>
            <person name="Picardeau M."/>
        </authorList>
    </citation>
    <scope>NUCLEOTIDE SEQUENCE [LARGE SCALE GENOMIC DNA]</scope>
    <source>
        <strain evidence="1 2">200901122</strain>
    </source>
</reference>
<dbReference type="RefSeq" id="WP_002746283.1">
    <property type="nucleotide sequence ID" value="NZ_AKWM02000084.1"/>
</dbReference>
<dbReference type="Proteomes" id="UP000001343">
    <property type="component" value="Unassembled WGS sequence"/>
</dbReference>
<sequence length="492" mass="54587">MNPVFQFLLKGIGSEVFLGKKGPILKAVSTGIEVRLPDNSGLTNLKTASPIDGRDAVNLEWVKKEVLTNWNTPVQNLEELRNIPPDQRKDKQIRQVEEELTLYQYDSDSNATVPDEIDVLRTILPKDLNFSQPGRWLKTTARTNLHSELIGLSFDDHPQYQLKNEKNKSGGYAGINSESELEILSDQGRIKNVLKSNSSQKRDYILPDSSGTIALDETFGGATPQSNGKKGLVPTPLTTDTEKFLSGDGSWKNNFGSLKNSNVITTNYSALKYERVLCDVSGGSFNVSLPNDPKDAIVIGILDLSNKAGTYPITLLRNSKKIENLEEDWQLDLDGGSYELVFSKQKESWYFLGIPSTENIVTTNTIVSDSPNFTEISIAPSANSVRLYLESNLLNVYQMISEVGTVFLGVGFLNSGTRIQNSYFETTTDNLGNCNLSTGLANKIISVFGTVTDNQGKWVSPISFYYDDNGNISFTFGNTFQNRTVRIRIEHK</sequence>
<dbReference type="EMBL" id="AKWM02000084">
    <property type="protein sequence ID" value="EKR98103.1"/>
    <property type="molecule type" value="Genomic_DNA"/>
</dbReference>
<name>A0AA87MKZ2_9LEPT</name>
<protein>
    <submittedName>
        <fullName evidence="1">Uncharacterized protein</fullName>
    </submittedName>
</protein>
<evidence type="ECO:0000313" key="2">
    <source>
        <dbReference type="Proteomes" id="UP000001343"/>
    </source>
</evidence>
<comment type="caution">
    <text evidence="1">The sequence shown here is derived from an EMBL/GenBank/DDBJ whole genome shotgun (WGS) entry which is preliminary data.</text>
</comment>
<accession>A0AA87MKZ2</accession>